<comment type="caution">
    <text evidence="19">The sequence shown here is derived from an EMBL/GenBank/DDBJ whole genome shotgun (WGS) entry which is preliminary data.</text>
</comment>
<dbReference type="Gene3D" id="3.90.190.10">
    <property type="entry name" value="Protein tyrosine phosphatase superfamily"/>
    <property type="match status" value="1"/>
</dbReference>
<evidence type="ECO:0000256" key="11">
    <source>
        <dbReference type="ARBA" id="ARBA00022989"/>
    </source>
</evidence>
<dbReference type="InterPro" id="IPR056969">
    <property type="entry name" value="Fn3_Dep-1_6th"/>
</dbReference>
<comment type="catalytic activity">
    <reaction evidence="14">
        <text>O-phospho-L-tyrosyl-[protein] + H2O = L-tyrosyl-[protein] + phosphate</text>
        <dbReference type="Rhea" id="RHEA:10684"/>
        <dbReference type="Rhea" id="RHEA-COMP:10136"/>
        <dbReference type="Rhea" id="RHEA-COMP:20101"/>
        <dbReference type="ChEBI" id="CHEBI:15377"/>
        <dbReference type="ChEBI" id="CHEBI:43474"/>
        <dbReference type="ChEBI" id="CHEBI:46858"/>
        <dbReference type="ChEBI" id="CHEBI:61978"/>
        <dbReference type="EC" id="3.1.3.48"/>
    </reaction>
</comment>
<evidence type="ECO:0000256" key="15">
    <source>
        <dbReference type="SAM" id="SignalP"/>
    </source>
</evidence>
<dbReference type="Pfam" id="PF00102">
    <property type="entry name" value="Y_phosphatase"/>
    <property type="match status" value="1"/>
</dbReference>
<dbReference type="FunFam" id="3.90.190.10:FF:000009">
    <property type="entry name" value="Receptor-type tyrosine-protein phosphatase beta"/>
    <property type="match status" value="1"/>
</dbReference>
<feature type="domain" description="Tyrosine-protein phosphatase" evidence="16">
    <location>
        <begin position="1067"/>
        <end position="1329"/>
    </location>
</feature>
<dbReference type="GO" id="GO:0004725">
    <property type="term" value="F:protein tyrosine phosphatase activity"/>
    <property type="evidence" value="ECO:0007669"/>
    <property type="project" value="UniProtKB-EC"/>
</dbReference>
<dbReference type="SMART" id="SM00404">
    <property type="entry name" value="PTPc_motif"/>
    <property type="match status" value="1"/>
</dbReference>
<dbReference type="Pfam" id="PF24943">
    <property type="entry name" value="Fn3_Dep-1_2nd"/>
    <property type="match status" value="1"/>
</dbReference>
<dbReference type="PROSITE" id="PS50055">
    <property type="entry name" value="TYR_PHOSPHATASE_PTP"/>
    <property type="match status" value="1"/>
</dbReference>
<dbReference type="InterPro" id="IPR041201">
    <property type="entry name" value="PTPRJ_TM"/>
</dbReference>
<dbReference type="InterPro" id="IPR057482">
    <property type="entry name" value="Fn3_Dep-1_3rd"/>
</dbReference>
<evidence type="ECO:0000259" key="17">
    <source>
        <dbReference type="PROSITE" id="PS50056"/>
    </source>
</evidence>
<evidence type="ECO:0000313" key="20">
    <source>
        <dbReference type="Proteomes" id="UP001175271"/>
    </source>
</evidence>
<evidence type="ECO:0000259" key="16">
    <source>
        <dbReference type="PROSITE" id="PS50055"/>
    </source>
</evidence>
<evidence type="ECO:0000256" key="2">
    <source>
        <dbReference type="ARBA" id="ARBA00004606"/>
    </source>
</evidence>
<dbReference type="Pfam" id="PF24946">
    <property type="entry name" value="Fn3_Dep-1_4th"/>
    <property type="match status" value="1"/>
</dbReference>
<evidence type="ECO:0000256" key="6">
    <source>
        <dbReference type="ARBA" id="ARBA00022692"/>
    </source>
</evidence>
<dbReference type="Gene3D" id="2.60.40.10">
    <property type="entry name" value="Immunoglobulins"/>
    <property type="match status" value="2"/>
</dbReference>
<dbReference type="SMART" id="SM00194">
    <property type="entry name" value="PTPc"/>
    <property type="match status" value="1"/>
</dbReference>
<dbReference type="InterPro" id="IPR003961">
    <property type="entry name" value="FN3_dom"/>
</dbReference>
<feature type="domain" description="Tyrosine specific protein phosphatases" evidence="17">
    <location>
        <begin position="1247"/>
        <end position="1320"/>
    </location>
</feature>
<keyword evidence="12" id="KW-0472">Membrane</keyword>
<dbReference type="PROSITE" id="PS50056">
    <property type="entry name" value="TYR_PHOSPHATASE_2"/>
    <property type="match status" value="1"/>
</dbReference>
<dbReference type="PANTHER" id="PTHR46957">
    <property type="entry name" value="CYTOKINE RECEPTOR"/>
    <property type="match status" value="1"/>
</dbReference>
<evidence type="ECO:0000256" key="13">
    <source>
        <dbReference type="ARBA" id="ARBA00023180"/>
    </source>
</evidence>
<dbReference type="Pfam" id="PF25300">
    <property type="entry name" value="Fn3_Dep-1_3rd"/>
    <property type="match status" value="1"/>
</dbReference>
<keyword evidence="4" id="KW-0328">Glycosyltransferase</keyword>
<dbReference type="InterPro" id="IPR000387">
    <property type="entry name" value="Tyr_Pase_dom"/>
</dbReference>
<evidence type="ECO:0000256" key="14">
    <source>
        <dbReference type="ARBA" id="ARBA00051722"/>
    </source>
</evidence>
<dbReference type="Pfam" id="PF02485">
    <property type="entry name" value="Branch"/>
    <property type="match status" value="1"/>
</dbReference>
<dbReference type="EMBL" id="JAUCMV010000005">
    <property type="protein sequence ID" value="KAK0395484.1"/>
    <property type="molecule type" value="Genomic_DNA"/>
</dbReference>
<dbReference type="InterPro" id="IPR016130">
    <property type="entry name" value="Tyr_Pase_AS"/>
</dbReference>
<dbReference type="Pfam" id="PF24942">
    <property type="entry name" value="Fn3_Dep-1_1st"/>
    <property type="match status" value="1"/>
</dbReference>
<feature type="signal peptide" evidence="15">
    <location>
        <begin position="1"/>
        <end position="21"/>
    </location>
</feature>
<dbReference type="Pfam" id="PF24950">
    <property type="entry name" value="Fn3_Dep-1_6th"/>
    <property type="match status" value="1"/>
</dbReference>
<feature type="chain" id="PRO_5041300977" description="protein-tyrosine-phosphatase" evidence="15">
    <location>
        <begin position="22"/>
        <end position="1805"/>
    </location>
</feature>
<feature type="domain" description="Fibronectin type-III" evidence="18">
    <location>
        <begin position="235"/>
        <end position="328"/>
    </location>
</feature>
<keyword evidence="5" id="KW-0808">Transferase</keyword>
<dbReference type="InterPro" id="IPR013783">
    <property type="entry name" value="Ig-like_fold"/>
</dbReference>
<dbReference type="SUPFAM" id="SSF52799">
    <property type="entry name" value="(Phosphotyrosine protein) phosphatases II"/>
    <property type="match status" value="1"/>
</dbReference>
<dbReference type="GO" id="GO:0032502">
    <property type="term" value="P:developmental process"/>
    <property type="evidence" value="ECO:0007669"/>
    <property type="project" value="UniProtKB-ARBA"/>
</dbReference>
<dbReference type="GO" id="GO:0016757">
    <property type="term" value="F:glycosyltransferase activity"/>
    <property type="evidence" value="ECO:0007669"/>
    <property type="project" value="UniProtKB-KW"/>
</dbReference>
<dbReference type="InterPro" id="IPR036116">
    <property type="entry name" value="FN3_sf"/>
</dbReference>
<dbReference type="Pfam" id="PF18861">
    <property type="entry name" value="PTP_tm"/>
    <property type="match status" value="1"/>
</dbReference>
<feature type="domain" description="Fibronectin type-III" evidence="18">
    <location>
        <begin position="622"/>
        <end position="726"/>
    </location>
</feature>
<keyword evidence="20" id="KW-1185">Reference proteome</keyword>
<gene>
    <name evidence="19" type="ORF">QR680_001299</name>
</gene>
<evidence type="ECO:0000313" key="19">
    <source>
        <dbReference type="EMBL" id="KAK0395484.1"/>
    </source>
</evidence>
<keyword evidence="8" id="KW-0677">Repeat</keyword>
<dbReference type="PROSITE" id="PS00383">
    <property type="entry name" value="TYR_PHOSPHATASE_1"/>
    <property type="match status" value="1"/>
</dbReference>
<evidence type="ECO:0000256" key="1">
    <source>
        <dbReference type="ARBA" id="ARBA00004479"/>
    </source>
</evidence>
<dbReference type="EC" id="3.1.3.48" evidence="3"/>
<dbReference type="InterPro" id="IPR000242">
    <property type="entry name" value="PTP_cat"/>
</dbReference>
<dbReference type="InterPro" id="IPR056967">
    <property type="entry name" value="Fn3_Dep-1_1st"/>
</dbReference>
<dbReference type="InterPro" id="IPR056968">
    <property type="entry name" value="Fn3_Dep-1_2nd"/>
</dbReference>
<keyword evidence="11" id="KW-1133">Transmembrane helix</keyword>
<dbReference type="Pfam" id="PF00041">
    <property type="entry name" value="fn3"/>
    <property type="match status" value="1"/>
</dbReference>
<reference evidence="19" key="1">
    <citation type="submission" date="2023-06" db="EMBL/GenBank/DDBJ databases">
        <title>Genomic analysis of the entomopathogenic nematode Steinernema hermaphroditum.</title>
        <authorList>
            <person name="Schwarz E.M."/>
            <person name="Heppert J.K."/>
            <person name="Baniya A."/>
            <person name="Schwartz H.T."/>
            <person name="Tan C.-H."/>
            <person name="Antoshechkin I."/>
            <person name="Sternberg P.W."/>
            <person name="Goodrich-Blair H."/>
            <person name="Dillman A.R."/>
        </authorList>
    </citation>
    <scope>NUCLEOTIDE SEQUENCE</scope>
    <source>
        <strain evidence="19">PS9179</strain>
        <tissue evidence="19">Whole animal</tissue>
    </source>
</reference>
<evidence type="ECO:0000256" key="9">
    <source>
        <dbReference type="ARBA" id="ARBA00022801"/>
    </source>
</evidence>
<sequence length="1805" mass="202857">MFSNPLVPFSTLLLLLRLIHCTPTDPPSFQQEDLLQDEGLKSPHPFAANAFAIQKDPTDPSRLLNVILPQDFHEYEQFISKVTDISPEIEFPTRDVNKTFLASPNDNSVINIHGLHAGHKYSIVILGRVGGDSVHIREESVLMDPLPLDFGRDNSSIIVTNSNVTMRTIKVDKSLQDVFRVEYSQISPYRKFPILDVNDIVEQKYVELYLGNLSPGRDYEVTVTSIREDLPKPLKPVNLSVSEINTTCVRLSWNLPHDSGADRFKVAYGEMQGDPPTTKLETLFGQESADLCEQIIPGQSYLFAVIAEKSHQISDAGTTSHTVKPLPPIEMHVMPDFEKGKYKVFVDLPHRKYSKIDKCTITVVSEQLQRSEKTVKANVDEEKDVASCMAYYDIVPGRRYEISVASGSGLEIPNGLQLEWPPSEVAMLRISDLWAKVVGNDSQLHLKVEPVRAIGTRRQSHQFEMNPKSTDPIVVSNLKKGACYKVSIYTVTKSGIVSVNRFEESKRMSAPAVNITVDRISSSSGILYMSKPESEENDEQSPDCTLNITVYDMHSMAVFENMYSLEKPNEIEPIELAGLRPFHKYTVNSHVTCGKSGDTVCPSKMRAMEQITFETNQDRPGPVQNVSIKALNPYSVQVSWPPPILPNGIITHYVISVSPDDEENANWTVNVGASGNQVDSVVEAVVDNLIGGLSYTVGVRAVNEAGIGDEMAYSEKLRVQMPTMAPPRPSSRIDVLPTTVHSTDLSIRYNTVMFSTKHGLLTKCAVIVAQVTPDGKLNENWIYDHENRSATWGEVQKFDVWPPYVAIETQLDRVKKFAARAVTETIGIDKTCGEGNVNAVCNGPLKPGTAYRFKLRLFTAPNLWTDTIFSEVIVTEPLQVGATFRTVFIVLALLVAFGVASLALLLCLNRRSEKKSLPSFVSQSSTHSSSSKESQWQALKMIMAERAADCLAKLGLDAAASASGQGFAGGNVSKESGVPTAPQPTIIHQNGALLGNGYGAHRRTRSLRERTGVDQRLERLPSGPPPGQKMVLYTVLKGSNIERSRPVLIRDFPDHVRLMSADSDFRFSEEYEDLRFVGNGQPCVAADMTVNRAKNRFTNILPYDHSRVKLIPTDDEDGSDYINANYMPGFNSRREFIAAQGPLPSTRDHFWRVVWQQQVPAIVALTKCVEKGRDKCHQYWPDNDQRSVLYDDIEVTLCYEEIMPEYTVRELALTNMADPTAPTRKILHMHYMAWPDFGVPEHASSLVYFVRKFRSLLPPCQNVRPTIVHCSAGVGRSGTFIALDRLVQTIPLNKPLDVFGVVHEMRMERCHMVQNEQQYIFIHQCLLYVLETEYPHLLAPNVMMGGGFAVVPPTPGIGPLGFSPLNGPKPSGFGIVPPTPRIEICVYRPTSADELDCDKLINGNAEYIQLIRKNRVTMPEVESDFPVDCVSIHSRGCYTGYPLSQEEASFRLAYAIVVYKDYVLVESIFNAIFIPQNTYCYVLDAKANSAMKTQMRALASCFPNVHVLENEFYLDSFGHNMNEAFLACYEHLLTIEGWKYVISIQNHDMPLRTNRDLVEILKIYNGSNDVEVTRPNTDRVPRKALSGPRKKESPMYSWSLRSLGIVRNKSLNLDEDAEIVLTKGGTATMLTREFIRFTFRDLDLTELLRRLNQRDYTDEMLFSTLHSSDALKAPGGYTSKCLYNQRTVFARGMTRATHWYDRRHCRSNYTRHNICVQGVENLSEMEERHGLFLNKLLPAFDYGAVVCHLTRLMRRKMDPKGWPSILDTSYYNDLPYVRLNRLRKQNKPIDFNTFDCSLLGKDSLL</sequence>
<dbReference type="PRINTS" id="PR00700">
    <property type="entry name" value="PRTYPHPHTASE"/>
</dbReference>
<dbReference type="InterPro" id="IPR056966">
    <property type="entry name" value="Fn3_Dep-1_5th"/>
</dbReference>
<evidence type="ECO:0000256" key="5">
    <source>
        <dbReference type="ARBA" id="ARBA00022679"/>
    </source>
</evidence>
<evidence type="ECO:0000256" key="3">
    <source>
        <dbReference type="ARBA" id="ARBA00013064"/>
    </source>
</evidence>
<evidence type="ECO:0000256" key="8">
    <source>
        <dbReference type="ARBA" id="ARBA00022737"/>
    </source>
</evidence>
<dbReference type="GO" id="GO:0016020">
    <property type="term" value="C:membrane"/>
    <property type="evidence" value="ECO:0007669"/>
    <property type="project" value="UniProtKB-SubCell"/>
</dbReference>
<dbReference type="InterPro" id="IPR056970">
    <property type="entry name" value="Fn3_Dep-1_4th"/>
</dbReference>
<comment type="subcellular location">
    <subcellularLocation>
        <location evidence="1">Membrane</location>
        <topology evidence="1">Single-pass type I membrane protein</topology>
    </subcellularLocation>
    <subcellularLocation>
        <location evidence="2">Membrane</location>
        <topology evidence="2">Single-pass type II membrane protein</topology>
    </subcellularLocation>
</comment>
<keyword evidence="10" id="KW-0904">Protein phosphatase</keyword>
<evidence type="ECO:0000256" key="12">
    <source>
        <dbReference type="ARBA" id="ARBA00023136"/>
    </source>
</evidence>
<keyword evidence="7 15" id="KW-0732">Signal</keyword>
<dbReference type="InterPro" id="IPR003406">
    <property type="entry name" value="Glyco_trans_14"/>
</dbReference>
<protein>
    <recommendedName>
        <fullName evidence="3">protein-tyrosine-phosphatase</fullName>
        <ecNumber evidence="3">3.1.3.48</ecNumber>
    </recommendedName>
</protein>
<dbReference type="SUPFAM" id="SSF49265">
    <property type="entry name" value="Fibronectin type III"/>
    <property type="match status" value="2"/>
</dbReference>
<dbReference type="InterPro" id="IPR029021">
    <property type="entry name" value="Prot-tyrosine_phosphatase-like"/>
</dbReference>
<dbReference type="PROSITE" id="PS50853">
    <property type="entry name" value="FN3"/>
    <property type="match status" value="2"/>
</dbReference>
<dbReference type="PANTHER" id="PTHR46957:SF3">
    <property type="entry name" value="CYTOKINE RECEPTOR"/>
    <property type="match status" value="1"/>
</dbReference>
<proteinExistence type="predicted"/>
<evidence type="ECO:0000259" key="18">
    <source>
        <dbReference type="PROSITE" id="PS50853"/>
    </source>
</evidence>
<dbReference type="CDD" id="cd00063">
    <property type="entry name" value="FN3"/>
    <property type="match status" value="2"/>
</dbReference>
<evidence type="ECO:0000256" key="7">
    <source>
        <dbReference type="ARBA" id="ARBA00022729"/>
    </source>
</evidence>
<dbReference type="SMART" id="SM00060">
    <property type="entry name" value="FN3"/>
    <property type="match status" value="4"/>
</dbReference>
<accession>A0AA39GZM4</accession>
<evidence type="ECO:0000256" key="4">
    <source>
        <dbReference type="ARBA" id="ARBA00022676"/>
    </source>
</evidence>
<dbReference type="Pfam" id="PF24940">
    <property type="entry name" value="Fn3_Dep-1_5th"/>
    <property type="match status" value="1"/>
</dbReference>
<keyword evidence="6" id="KW-0812">Transmembrane</keyword>
<keyword evidence="13" id="KW-0325">Glycoprotein</keyword>
<dbReference type="InterPro" id="IPR003595">
    <property type="entry name" value="Tyr_Pase_cat"/>
</dbReference>
<organism evidence="19 20">
    <name type="scientific">Steinernema hermaphroditum</name>
    <dbReference type="NCBI Taxonomy" id="289476"/>
    <lineage>
        <taxon>Eukaryota</taxon>
        <taxon>Metazoa</taxon>
        <taxon>Ecdysozoa</taxon>
        <taxon>Nematoda</taxon>
        <taxon>Chromadorea</taxon>
        <taxon>Rhabditida</taxon>
        <taxon>Tylenchina</taxon>
        <taxon>Panagrolaimomorpha</taxon>
        <taxon>Strongyloidoidea</taxon>
        <taxon>Steinernematidae</taxon>
        <taxon>Steinernema</taxon>
    </lineage>
</organism>
<dbReference type="Proteomes" id="UP001175271">
    <property type="component" value="Unassembled WGS sequence"/>
</dbReference>
<evidence type="ECO:0000256" key="10">
    <source>
        <dbReference type="ARBA" id="ARBA00022912"/>
    </source>
</evidence>
<dbReference type="InterPro" id="IPR050713">
    <property type="entry name" value="RTP_Phos/Ushers"/>
</dbReference>
<name>A0AA39GZM4_9BILA</name>
<keyword evidence="9" id="KW-0378">Hydrolase</keyword>